<organism evidence="1 2">
    <name type="scientific">Antarcticirhabdus aurantiaca</name>
    <dbReference type="NCBI Taxonomy" id="2606717"/>
    <lineage>
        <taxon>Bacteria</taxon>
        <taxon>Pseudomonadati</taxon>
        <taxon>Pseudomonadota</taxon>
        <taxon>Alphaproteobacteria</taxon>
        <taxon>Hyphomicrobiales</taxon>
        <taxon>Aurantimonadaceae</taxon>
        <taxon>Antarcticirhabdus</taxon>
    </lineage>
</organism>
<evidence type="ECO:0000313" key="2">
    <source>
        <dbReference type="Proteomes" id="UP001163223"/>
    </source>
</evidence>
<evidence type="ECO:0000313" key="1">
    <source>
        <dbReference type="EMBL" id="WAJ26567.1"/>
    </source>
</evidence>
<dbReference type="EMBL" id="CP113520">
    <property type="protein sequence ID" value="WAJ26567.1"/>
    <property type="molecule type" value="Genomic_DNA"/>
</dbReference>
<protein>
    <submittedName>
        <fullName evidence="1">DUF423 domain-containing protein</fullName>
    </submittedName>
</protein>
<sequence length="138" mass="13614">MAGARWPAFRKDEARVIGASTPARLFGIAAGLFGGFGTALAAAASHGADPRGIAIAAAMLLVHAPTLLALAALRDLAPRVLGLAGGALAGGVAIFAADLAARHYLGTRLFPGAAPLGGGLTIAGWAGIVLGFLVARRP</sequence>
<dbReference type="Proteomes" id="UP001163223">
    <property type="component" value="Chromosome"/>
</dbReference>
<keyword evidence="2" id="KW-1185">Reference proteome</keyword>
<proteinExistence type="predicted"/>
<accession>A0ACD4NIF6</accession>
<name>A0ACD4NIF6_9HYPH</name>
<gene>
    <name evidence="1" type="ORF">OXU80_17000</name>
</gene>
<reference evidence="1" key="1">
    <citation type="submission" date="2022-11" db="EMBL/GenBank/DDBJ databases">
        <title>beta-Carotene-producing bacterium, Jeongeuplla avenae sp. nov., alleviates the salt stress of Arabidopsis seedlings.</title>
        <authorList>
            <person name="Jiang L."/>
            <person name="Lee J."/>
        </authorList>
    </citation>
    <scope>NUCLEOTIDE SEQUENCE</scope>
    <source>
        <strain evidence="1">DY_R2A_6</strain>
    </source>
</reference>